<dbReference type="EMBL" id="LPWG01000014">
    <property type="protein sequence ID" value="ODR97989.1"/>
    <property type="molecule type" value="Genomic_DNA"/>
</dbReference>
<keyword evidence="3" id="KW-1185">Reference proteome</keyword>
<feature type="compositionally biased region" description="Basic and acidic residues" evidence="1">
    <location>
        <begin position="98"/>
        <end position="112"/>
    </location>
</feature>
<feature type="compositionally biased region" description="Low complexity" evidence="1">
    <location>
        <begin position="122"/>
        <end position="133"/>
    </location>
</feature>
<gene>
    <name evidence="2" type="ORF">AUC68_10780</name>
</gene>
<evidence type="ECO:0000313" key="3">
    <source>
        <dbReference type="Proteomes" id="UP000094501"/>
    </source>
</evidence>
<feature type="compositionally biased region" description="Low complexity" evidence="1">
    <location>
        <begin position="141"/>
        <end position="164"/>
    </location>
</feature>
<comment type="caution">
    <text evidence="2">The sequence shown here is derived from an EMBL/GenBank/DDBJ whole genome shotgun (WGS) entry which is preliminary data.</text>
</comment>
<organism evidence="2 3">
    <name type="scientific">Methyloceanibacter methanicus</name>
    <dbReference type="NCBI Taxonomy" id="1774968"/>
    <lineage>
        <taxon>Bacteria</taxon>
        <taxon>Pseudomonadati</taxon>
        <taxon>Pseudomonadota</taxon>
        <taxon>Alphaproteobacteria</taxon>
        <taxon>Hyphomicrobiales</taxon>
        <taxon>Hyphomicrobiaceae</taxon>
        <taxon>Methyloceanibacter</taxon>
    </lineage>
</organism>
<dbReference type="AlphaFoldDB" id="A0A1E3VWU4"/>
<protein>
    <submittedName>
        <fullName evidence="2">Uncharacterized protein</fullName>
    </submittedName>
</protein>
<dbReference type="Proteomes" id="UP000094501">
    <property type="component" value="Unassembled WGS sequence"/>
</dbReference>
<accession>A0A1E3VWU4</accession>
<evidence type="ECO:0000256" key="1">
    <source>
        <dbReference type="SAM" id="MobiDB-lite"/>
    </source>
</evidence>
<name>A0A1E3VWU4_9HYPH</name>
<sequence length="164" mass="17714">MQLRDPSKPLGTHLFTYVRPSDGGEAGWVGISLEGEDSKSVLDRITIPDDMQDRISEGLTSGASFIVADIGKHSSVLPEGDDFIVRTNDSAASNVVAEKAKATKRKYAEPKRRAAPKKRVARTQTQRQRTAVKPGRPSVVRSLLRADSGSSGAASRRFANRAVP</sequence>
<reference evidence="2 3" key="1">
    <citation type="journal article" date="2016" name="Environ. Microbiol.">
        <title>New Methyloceanibacter diversity from North Sea sediments includes methanotroph containing solely the soluble methane monooxygenase.</title>
        <authorList>
            <person name="Vekeman B."/>
            <person name="Kerckhof F.M."/>
            <person name="Cremers G."/>
            <person name="de Vos P."/>
            <person name="Vandamme P."/>
            <person name="Boon N."/>
            <person name="Op den Camp H.J."/>
            <person name="Heylen K."/>
        </authorList>
    </citation>
    <scope>NUCLEOTIDE SEQUENCE [LARGE SCALE GENOMIC DNA]</scope>
    <source>
        <strain evidence="2 3">R-67174</strain>
    </source>
</reference>
<proteinExistence type="predicted"/>
<evidence type="ECO:0000313" key="2">
    <source>
        <dbReference type="EMBL" id="ODR97989.1"/>
    </source>
</evidence>
<feature type="region of interest" description="Disordered" evidence="1">
    <location>
        <begin position="95"/>
        <end position="164"/>
    </location>
</feature>